<sequence length="222" mass="23589">MRQRGPATVTKSKTIYSEGFHLPMPGVFSLSFPYWHQLGVPVDTPGSKTSEMCLNQLSLLLSQATAPHDTAAILVETVMGEGGYVPAPPEFLKSLCAVCDKHGIMHIIDEGQSGYGRTGKNYAIEYSGVRPDIIITANLGPCLANGFLLSGVTSRKELTDKLQPGSMGGTYAGEAVACAAADVMKEEKIPDNVDARSRELFAAPNALRANPKVAPAILDVRG</sequence>
<evidence type="ECO:0000313" key="4">
    <source>
        <dbReference type="EMBL" id="CDO69237.1"/>
    </source>
</evidence>
<dbReference type="AlphaFoldDB" id="A0A060S490"/>
<comment type="cofactor">
    <cofactor evidence="1">
        <name>pyridoxal 5'-phosphate</name>
        <dbReference type="ChEBI" id="CHEBI:597326"/>
    </cofactor>
</comment>
<dbReference type="InterPro" id="IPR005814">
    <property type="entry name" value="Aminotrans_3"/>
</dbReference>
<dbReference type="InterPro" id="IPR015421">
    <property type="entry name" value="PyrdxlP-dep_Trfase_major"/>
</dbReference>
<dbReference type="Gene3D" id="3.90.1150.10">
    <property type="entry name" value="Aspartate Aminotransferase, domain 1"/>
    <property type="match status" value="1"/>
</dbReference>
<evidence type="ECO:0000256" key="3">
    <source>
        <dbReference type="ARBA" id="ARBA00022898"/>
    </source>
</evidence>
<gene>
    <name evidence="4" type="ORF">BN946_scf185042.g139</name>
</gene>
<dbReference type="Gene3D" id="3.40.640.10">
    <property type="entry name" value="Type I PLP-dependent aspartate aminotransferase-like (Major domain)"/>
    <property type="match status" value="1"/>
</dbReference>
<dbReference type="Pfam" id="PF00202">
    <property type="entry name" value="Aminotran_3"/>
    <property type="match status" value="1"/>
</dbReference>
<dbReference type="OMA" id="PCLANGF"/>
<evidence type="ECO:0000313" key="5">
    <source>
        <dbReference type="Proteomes" id="UP000029665"/>
    </source>
</evidence>
<dbReference type="InterPro" id="IPR015424">
    <property type="entry name" value="PyrdxlP-dep_Trfase"/>
</dbReference>
<keyword evidence="5" id="KW-1185">Reference proteome</keyword>
<name>A0A060S490_PYCCI</name>
<protein>
    <submittedName>
        <fullName evidence="4">Uncharacterized protein</fullName>
    </submittedName>
</protein>
<organism evidence="4 5">
    <name type="scientific">Pycnoporus cinnabarinus</name>
    <name type="common">Cinnabar-red polypore</name>
    <name type="synonym">Trametes cinnabarina</name>
    <dbReference type="NCBI Taxonomy" id="5643"/>
    <lineage>
        <taxon>Eukaryota</taxon>
        <taxon>Fungi</taxon>
        <taxon>Dikarya</taxon>
        <taxon>Basidiomycota</taxon>
        <taxon>Agaricomycotina</taxon>
        <taxon>Agaricomycetes</taxon>
        <taxon>Polyporales</taxon>
        <taxon>Polyporaceae</taxon>
        <taxon>Trametes</taxon>
    </lineage>
</organism>
<dbReference type="Proteomes" id="UP000029665">
    <property type="component" value="Unassembled WGS sequence"/>
</dbReference>
<dbReference type="InterPro" id="IPR015422">
    <property type="entry name" value="PyrdxlP-dep_Trfase_small"/>
</dbReference>
<evidence type="ECO:0000256" key="1">
    <source>
        <dbReference type="ARBA" id="ARBA00001933"/>
    </source>
</evidence>
<comment type="caution">
    <text evidence="4">The sequence shown here is derived from an EMBL/GenBank/DDBJ whole genome shotgun (WGS) entry which is preliminary data.</text>
</comment>
<reference evidence="4" key="1">
    <citation type="submission" date="2014-01" db="EMBL/GenBank/DDBJ databases">
        <title>The genome of the white-rot fungus Pycnoporus cinnabarinus: a basidiomycete model with a versatile arsenal for lignocellulosic biomass breakdown.</title>
        <authorList>
            <person name="Levasseur A."/>
            <person name="Lomascolo A."/>
            <person name="Ruiz-Duenas F.J."/>
            <person name="Uzan E."/>
            <person name="Piumi F."/>
            <person name="Kues U."/>
            <person name="Ram A.F.J."/>
            <person name="Murat C."/>
            <person name="Haon M."/>
            <person name="Benoit I."/>
            <person name="Arfi Y."/>
            <person name="Chevret D."/>
            <person name="Drula E."/>
            <person name="Kwon M.J."/>
            <person name="Gouret P."/>
            <person name="Lesage-Meessen L."/>
            <person name="Lombard V."/>
            <person name="Mariette J."/>
            <person name="Noirot C."/>
            <person name="Park J."/>
            <person name="Patyshakuliyeva A."/>
            <person name="Wieneger R.A.B."/>
            <person name="Wosten H.A.B."/>
            <person name="Martin F."/>
            <person name="Coutinho P.M."/>
            <person name="de Vries R."/>
            <person name="Martinez A.T."/>
            <person name="Klopp C."/>
            <person name="Pontarotti P."/>
            <person name="Henrissat B."/>
            <person name="Record E."/>
        </authorList>
    </citation>
    <scope>NUCLEOTIDE SEQUENCE [LARGE SCALE GENOMIC DNA]</scope>
    <source>
        <strain evidence="4">BRFM137</strain>
    </source>
</reference>
<dbReference type="HOGENOM" id="CLU_1283349_0_0_1"/>
<dbReference type="EMBL" id="CCBP010000034">
    <property type="protein sequence ID" value="CDO69237.1"/>
    <property type="molecule type" value="Genomic_DNA"/>
</dbReference>
<evidence type="ECO:0000256" key="2">
    <source>
        <dbReference type="ARBA" id="ARBA00008954"/>
    </source>
</evidence>
<dbReference type="SUPFAM" id="SSF53383">
    <property type="entry name" value="PLP-dependent transferases"/>
    <property type="match status" value="1"/>
</dbReference>
<dbReference type="STRING" id="5643.A0A060S490"/>
<proteinExistence type="inferred from homology"/>
<dbReference type="GO" id="GO:0008483">
    <property type="term" value="F:transaminase activity"/>
    <property type="evidence" value="ECO:0007669"/>
    <property type="project" value="InterPro"/>
</dbReference>
<dbReference type="PANTHER" id="PTHR11986">
    <property type="entry name" value="AMINOTRANSFERASE CLASS III"/>
    <property type="match status" value="1"/>
</dbReference>
<dbReference type="InterPro" id="IPR050103">
    <property type="entry name" value="Class-III_PLP-dep_AT"/>
</dbReference>
<accession>A0A060S490</accession>
<dbReference type="GO" id="GO:0030170">
    <property type="term" value="F:pyridoxal phosphate binding"/>
    <property type="evidence" value="ECO:0007669"/>
    <property type="project" value="InterPro"/>
</dbReference>
<dbReference type="OrthoDB" id="10260828at2759"/>
<keyword evidence="3" id="KW-0663">Pyridoxal phosphate</keyword>
<dbReference type="GO" id="GO:0042802">
    <property type="term" value="F:identical protein binding"/>
    <property type="evidence" value="ECO:0007669"/>
    <property type="project" value="TreeGrafter"/>
</dbReference>
<comment type="similarity">
    <text evidence="2">Belongs to the class-III pyridoxal-phosphate-dependent aminotransferase family.</text>
</comment>